<dbReference type="Proteomes" id="UP000233249">
    <property type="component" value="Unassembled WGS sequence"/>
</dbReference>
<dbReference type="InterPro" id="IPR011726">
    <property type="entry name" value="KdpF"/>
</dbReference>
<evidence type="ECO:0000313" key="1">
    <source>
        <dbReference type="EMBL" id="PKF69331.1"/>
    </source>
</evidence>
<dbReference type="GO" id="GO:0005886">
    <property type="term" value="C:plasma membrane"/>
    <property type="evidence" value="ECO:0007669"/>
    <property type="project" value="InterPro"/>
</dbReference>
<comment type="caution">
    <text evidence="1">The sequence shown here is derived from an EMBL/GenBank/DDBJ whole genome shotgun (WGS) entry which is preliminary data.</text>
</comment>
<accession>A0A2N0X9F4</accession>
<dbReference type="GeneID" id="89361137"/>
<dbReference type="RefSeq" id="WP_018118000.1">
    <property type="nucleotide sequence ID" value="NZ_JAKRKB010000008.1"/>
</dbReference>
<organism evidence="1 2">
    <name type="scientific">Corynebacterium mastitidis</name>
    <dbReference type="NCBI Taxonomy" id="161890"/>
    <lineage>
        <taxon>Bacteria</taxon>
        <taxon>Bacillati</taxon>
        <taxon>Actinomycetota</taxon>
        <taxon>Actinomycetes</taxon>
        <taxon>Mycobacteriales</taxon>
        <taxon>Corynebacteriaceae</taxon>
        <taxon>Corynebacterium</taxon>
    </lineage>
</organism>
<reference evidence="1 2" key="1">
    <citation type="submission" date="2017-12" db="EMBL/GenBank/DDBJ databases">
        <title>Corynebacterium mastitidis 16-1433 Genome.</title>
        <authorList>
            <person name="Gulvik C.A."/>
        </authorList>
    </citation>
    <scope>NUCLEOTIDE SEQUENCE [LARGE SCALE GENOMIC DNA]</scope>
    <source>
        <strain evidence="1 2">16-1433</strain>
    </source>
</reference>
<dbReference type="STRING" id="1121365.GCA_000375365_00726"/>
<sequence>MTWDSLLGLVLGLASLGYLMVALARPEDFS</sequence>
<gene>
    <name evidence="1" type="ORF">CXB45_02310</name>
</gene>
<dbReference type="AlphaFoldDB" id="A0A2N0X9F4"/>
<dbReference type="GO" id="GO:0008556">
    <property type="term" value="F:P-type potassium transmembrane transporter activity"/>
    <property type="evidence" value="ECO:0007669"/>
    <property type="project" value="InterPro"/>
</dbReference>
<evidence type="ECO:0000313" key="2">
    <source>
        <dbReference type="Proteomes" id="UP000233249"/>
    </source>
</evidence>
<dbReference type="Pfam" id="PF09604">
    <property type="entry name" value="Potass_KdpF"/>
    <property type="match status" value="1"/>
</dbReference>
<proteinExistence type="predicted"/>
<protein>
    <submittedName>
        <fullName evidence="1">K+-transporting ATPase subunit F</fullName>
    </submittedName>
</protein>
<name>A0A2N0X9F4_9CORY</name>
<dbReference type="EMBL" id="PJAF01000004">
    <property type="protein sequence ID" value="PKF69331.1"/>
    <property type="molecule type" value="Genomic_DNA"/>
</dbReference>